<dbReference type="AlphaFoldDB" id="A0A4V2W359"/>
<dbReference type="PANTHER" id="PTHR30383">
    <property type="entry name" value="THIOESTERASE 1/PROTEASE 1/LYSOPHOSPHOLIPASE L1"/>
    <property type="match status" value="1"/>
</dbReference>
<evidence type="ECO:0000259" key="2">
    <source>
        <dbReference type="Pfam" id="PF13472"/>
    </source>
</evidence>
<sequence length="202" mass="22495">MLTRFLFIFALLFATPIHAAQTILVFGDSLSAGYGLPQNTGWVSLLEQKLKLNKLNYKVVNTSISGETTTGGLYRIEKTLALHKPKIAIIELGANDGLRGLSLQATKNNLEGILRACKQQKADILIIGMRLPPNYGRAYAEKFHNIFLEVAQHSKSSLVPFLLDGFADHRELFQSDGLHPTVEAQQLILNNVWRKLQPMLAE</sequence>
<keyword evidence="4" id="KW-1185">Reference proteome</keyword>
<accession>A0A4V2W359</accession>
<dbReference type="GO" id="GO:0004622">
    <property type="term" value="F:phosphatidylcholine lysophospholipase activity"/>
    <property type="evidence" value="ECO:0007669"/>
    <property type="project" value="TreeGrafter"/>
</dbReference>
<dbReference type="InterPro" id="IPR051532">
    <property type="entry name" value="Ester_Hydrolysis_Enzymes"/>
</dbReference>
<dbReference type="InterPro" id="IPR008265">
    <property type="entry name" value="Lipase_GDSL_AS"/>
</dbReference>
<dbReference type="Gene3D" id="3.40.50.1110">
    <property type="entry name" value="SGNH hydrolase"/>
    <property type="match status" value="1"/>
</dbReference>
<dbReference type="PANTHER" id="PTHR30383:SF24">
    <property type="entry name" value="THIOESTERASE 1_PROTEASE 1_LYSOPHOSPHOLIPASE L1"/>
    <property type="match status" value="1"/>
</dbReference>
<evidence type="ECO:0000313" key="3">
    <source>
        <dbReference type="EMBL" id="TCV90699.1"/>
    </source>
</evidence>
<gene>
    <name evidence="3" type="ORF">EDC63_101673</name>
</gene>
<dbReference type="PROSITE" id="PS01098">
    <property type="entry name" value="LIPASE_GDSL_SER"/>
    <property type="match status" value="1"/>
</dbReference>
<protein>
    <submittedName>
        <fullName evidence="3">Acyl-CoA thioesterase-1</fullName>
    </submittedName>
</protein>
<feature type="domain" description="SGNH hydrolase-type esterase" evidence="2">
    <location>
        <begin position="25"/>
        <end position="187"/>
    </location>
</feature>
<dbReference type="SUPFAM" id="SSF52266">
    <property type="entry name" value="SGNH hydrolase"/>
    <property type="match status" value="1"/>
</dbReference>
<dbReference type="EMBL" id="SMCO01000001">
    <property type="protein sequence ID" value="TCV90699.1"/>
    <property type="molecule type" value="Genomic_DNA"/>
</dbReference>
<dbReference type="RefSeq" id="WP_124947403.1">
    <property type="nucleotide sequence ID" value="NZ_BHVT01000073.1"/>
</dbReference>
<organism evidence="3 4">
    <name type="scientific">Sulfurirhabdus autotrophica</name>
    <dbReference type="NCBI Taxonomy" id="1706046"/>
    <lineage>
        <taxon>Bacteria</taxon>
        <taxon>Pseudomonadati</taxon>
        <taxon>Pseudomonadota</taxon>
        <taxon>Betaproteobacteria</taxon>
        <taxon>Nitrosomonadales</taxon>
        <taxon>Sulfuricellaceae</taxon>
        <taxon>Sulfurirhabdus</taxon>
    </lineage>
</organism>
<dbReference type="InterPro" id="IPR036514">
    <property type="entry name" value="SGNH_hydro_sf"/>
</dbReference>
<dbReference type="Proteomes" id="UP000295367">
    <property type="component" value="Unassembled WGS sequence"/>
</dbReference>
<dbReference type="GO" id="GO:0006629">
    <property type="term" value="P:lipid metabolic process"/>
    <property type="evidence" value="ECO:0007669"/>
    <property type="project" value="InterPro"/>
</dbReference>
<evidence type="ECO:0000256" key="1">
    <source>
        <dbReference type="SAM" id="SignalP"/>
    </source>
</evidence>
<reference evidence="3 4" key="1">
    <citation type="submission" date="2019-03" db="EMBL/GenBank/DDBJ databases">
        <title>Genomic Encyclopedia of Type Strains, Phase IV (KMG-IV): sequencing the most valuable type-strain genomes for metagenomic binning, comparative biology and taxonomic classification.</title>
        <authorList>
            <person name="Goeker M."/>
        </authorList>
    </citation>
    <scope>NUCLEOTIDE SEQUENCE [LARGE SCALE GENOMIC DNA]</scope>
    <source>
        <strain evidence="3 4">DSM 100309</strain>
    </source>
</reference>
<dbReference type="CDD" id="cd01822">
    <property type="entry name" value="Lysophospholipase_L1_like"/>
    <property type="match status" value="1"/>
</dbReference>
<dbReference type="OrthoDB" id="9786188at2"/>
<dbReference type="Pfam" id="PF13472">
    <property type="entry name" value="Lipase_GDSL_2"/>
    <property type="match status" value="1"/>
</dbReference>
<name>A0A4V2W359_9PROT</name>
<feature type="signal peptide" evidence="1">
    <location>
        <begin position="1"/>
        <end position="19"/>
    </location>
</feature>
<dbReference type="InterPro" id="IPR013830">
    <property type="entry name" value="SGNH_hydro"/>
</dbReference>
<keyword evidence="1" id="KW-0732">Signal</keyword>
<proteinExistence type="predicted"/>
<comment type="caution">
    <text evidence="3">The sequence shown here is derived from an EMBL/GenBank/DDBJ whole genome shotgun (WGS) entry which is preliminary data.</text>
</comment>
<evidence type="ECO:0000313" key="4">
    <source>
        <dbReference type="Proteomes" id="UP000295367"/>
    </source>
</evidence>
<feature type="chain" id="PRO_5020890251" evidence="1">
    <location>
        <begin position="20"/>
        <end position="202"/>
    </location>
</feature>